<dbReference type="EMBL" id="JAKMUT010000004">
    <property type="protein sequence ID" value="MCZ9289698.1"/>
    <property type="molecule type" value="Genomic_DNA"/>
</dbReference>
<feature type="signal peptide" evidence="2">
    <location>
        <begin position="1"/>
        <end position="34"/>
    </location>
</feature>
<evidence type="ECO:0000313" key="4">
    <source>
        <dbReference type="EMBL" id="MCZ9289698.1"/>
    </source>
</evidence>
<dbReference type="InterPro" id="IPR046774">
    <property type="entry name" value="pAdhesive_10"/>
</dbReference>
<feature type="chain" id="PRO_5040917353" description="Putative adhesin domain-containing protein" evidence="2">
    <location>
        <begin position="35"/>
        <end position="234"/>
    </location>
</feature>
<reference evidence="4" key="1">
    <citation type="submission" date="2022-02" db="EMBL/GenBank/DDBJ databases">
        <title>Corynebacterium sp. from urogenital microbiome.</title>
        <authorList>
            <person name="Cappelli E.A."/>
            <person name="Ribeiro T.G."/>
            <person name="Peixe L."/>
        </authorList>
    </citation>
    <scope>NUCLEOTIDE SEQUENCE</scope>
    <source>
        <strain evidence="4">C8Ua_174</strain>
    </source>
</reference>
<evidence type="ECO:0000313" key="5">
    <source>
        <dbReference type="Proteomes" id="UP001146469"/>
    </source>
</evidence>
<dbReference type="RefSeq" id="WP_269944465.1">
    <property type="nucleotide sequence ID" value="NZ_JAKMUT010000004.1"/>
</dbReference>
<sequence>MNSSQNKVSWRNARKGAAALSAITLALGSLSIFAPSDFAPEATAAELSGGIRDKSGAVEKDAQKASDLPAGSCTVSESAPEGSQAGFSWNTSEPSGSSPDKKAWGLSVAFDNSKDRTFADWSFTNSGLMGGYLDEAQIPAMNAGQTLVDKKVTHKADEALVIDGFRQQRNLNLNAKLTDAKVKQFAEATAANPVRYAWQGNYKTDRTSSPFATQGGQRSLCGRREPVAEREHRM</sequence>
<feature type="domain" description="Putative adhesin" evidence="3">
    <location>
        <begin position="65"/>
        <end position="217"/>
    </location>
</feature>
<feature type="region of interest" description="Disordered" evidence="1">
    <location>
        <begin position="49"/>
        <end position="101"/>
    </location>
</feature>
<dbReference type="Proteomes" id="UP001146469">
    <property type="component" value="Unassembled WGS sequence"/>
</dbReference>
<feature type="compositionally biased region" description="Basic and acidic residues" evidence="1">
    <location>
        <begin position="222"/>
        <end position="234"/>
    </location>
</feature>
<keyword evidence="2" id="KW-0732">Signal</keyword>
<comment type="caution">
    <text evidence="4">The sequence shown here is derived from an EMBL/GenBank/DDBJ whole genome shotgun (WGS) entry which is preliminary data.</text>
</comment>
<protein>
    <recommendedName>
        <fullName evidence="3">Putative adhesin domain-containing protein</fullName>
    </recommendedName>
</protein>
<organism evidence="4 5">
    <name type="scientific">Corynebacterium evansiae</name>
    <dbReference type="NCBI Taxonomy" id="2913499"/>
    <lineage>
        <taxon>Bacteria</taxon>
        <taxon>Bacillati</taxon>
        <taxon>Actinomycetota</taxon>
        <taxon>Actinomycetes</taxon>
        <taxon>Mycobacteriales</taxon>
        <taxon>Corynebacteriaceae</taxon>
        <taxon>Corynebacterium</taxon>
    </lineage>
</organism>
<feature type="compositionally biased region" description="Polar residues" evidence="1">
    <location>
        <begin position="85"/>
        <end position="98"/>
    </location>
</feature>
<evidence type="ECO:0000256" key="2">
    <source>
        <dbReference type="SAM" id="SignalP"/>
    </source>
</evidence>
<evidence type="ECO:0000259" key="3">
    <source>
        <dbReference type="Pfam" id="PF20592"/>
    </source>
</evidence>
<feature type="compositionally biased region" description="Polar residues" evidence="1">
    <location>
        <begin position="207"/>
        <end position="217"/>
    </location>
</feature>
<name>A0A9X3RGS4_9CORY</name>
<proteinExistence type="predicted"/>
<dbReference type="Pfam" id="PF20592">
    <property type="entry name" value="pAdhesive_10"/>
    <property type="match status" value="1"/>
</dbReference>
<keyword evidence="5" id="KW-1185">Reference proteome</keyword>
<feature type="region of interest" description="Disordered" evidence="1">
    <location>
        <begin position="207"/>
        <end position="234"/>
    </location>
</feature>
<evidence type="ECO:0000256" key="1">
    <source>
        <dbReference type="SAM" id="MobiDB-lite"/>
    </source>
</evidence>
<feature type="compositionally biased region" description="Basic and acidic residues" evidence="1">
    <location>
        <begin position="51"/>
        <end position="64"/>
    </location>
</feature>
<accession>A0A9X3RGS4</accession>
<dbReference type="AlphaFoldDB" id="A0A9X3RGS4"/>
<gene>
    <name evidence="4" type="ORF">L8V00_05680</name>
</gene>